<proteinExistence type="inferred from homology"/>
<dbReference type="Gene3D" id="1.10.1780.10">
    <property type="entry name" value="Clp, N-terminal domain"/>
    <property type="match status" value="1"/>
</dbReference>
<evidence type="ECO:0000313" key="4">
    <source>
        <dbReference type="EMBL" id="CAI0428162.1"/>
    </source>
</evidence>
<organism evidence="4 5">
    <name type="scientific">Linum tenue</name>
    <dbReference type="NCBI Taxonomy" id="586396"/>
    <lineage>
        <taxon>Eukaryota</taxon>
        <taxon>Viridiplantae</taxon>
        <taxon>Streptophyta</taxon>
        <taxon>Embryophyta</taxon>
        <taxon>Tracheophyta</taxon>
        <taxon>Spermatophyta</taxon>
        <taxon>Magnoliopsida</taxon>
        <taxon>eudicotyledons</taxon>
        <taxon>Gunneridae</taxon>
        <taxon>Pentapetalae</taxon>
        <taxon>rosids</taxon>
        <taxon>fabids</taxon>
        <taxon>Malpighiales</taxon>
        <taxon>Linaceae</taxon>
        <taxon>Linum</taxon>
    </lineage>
</organism>
<gene>
    <name evidence="4" type="ORF">LITE_LOCUS21535</name>
</gene>
<dbReference type="EMBL" id="CAMGYJ010000006">
    <property type="protein sequence ID" value="CAI0428162.1"/>
    <property type="molecule type" value="Genomic_DNA"/>
</dbReference>
<comment type="caution">
    <text evidence="4">The sequence shown here is derived from an EMBL/GenBank/DDBJ whole genome shotgun (WGS) entry which is preliminary data.</text>
</comment>
<dbReference type="PANTHER" id="PTHR43572:SF13">
    <property type="entry name" value="PROTEIN SUPPRESSOR OF MAX2 1"/>
    <property type="match status" value="1"/>
</dbReference>
<evidence type="ECO:0000259" key="3">
    <source>
        <dbReference type="Pfam" id="PF23569"/>
    </source>
</evidence>
<evidence type="ECO:0000256" key="2">
    <source>
        <dbReference type="ARBA" id="ARBA00022737"/>
    </source>
</evidence>
<dbReference type="AlphaFoldDB" id="A0AAV0L2P7"/>
<feature type="domain" description="SMAX1-like nucleotide binding" evidence="3">
    <location>
        <begin position="197"/>
        <end position="374"/>
    </location>
</feature>
<dbReference type="Pfam" id="PF23569">
    <property type="entry name" value="NBD_SMAX1"/>
    <property type="match status" value="1"/>
</dbReference>
<dbReference type="PANTHER" id="PTHR43572">
    <property type="entry name" value="CHAPERONE PROTEIN CLPD, CHLOROPLASTIC"/>
    <property type="match status" value="1"/>
</dbReference>
<name>A0AAV0L2P7_9ROSI</name>
<evidence type="ECO:0000256" key="1">
    <source>
        <dbReference type="ARBA" id="ARBA00008675"/>
    </source>
</evidence>
<comment type="similarity">
    <text evidence="1">Belongs to the ClpA/ClpB family.</text>
</comment>
<dbReference type="InterPro" id="IPR058680">
    <property type="entry name" value="NBD_SMAX1-like"/>
</dbReference>
<accession>A0AAV0L2P7</accession>
<dbReference type="InterPro" id="IPR027417">
    <property type="entry name" value="P-loop_NTPase"/>
</dbReference>
<dbReference type="InterPro" id="IPR036628">
    <property type="entry name" value="Clp_N_dom_sf"/>
</dbReference>
<keyword evidence="2" id="KW-0677">Repeat</keyword>
<dbReference type="InterPro" id="IPR051650">
    <property type="entry name" value="SL_signaling_regulator"/>
</dbReference>
<reference evidence="4" key="1">
    <citation type="submission" date="2022-08" db="EMBL/GenBank/DDBJ databases">
        <authorList>
            <person name="Gutierrez-Valencia J."/>
        </authorList>
    </citation>
    <scope>NUCLEOTIDE SEQUENCE</scope>
</reference>
<sequence>MQRVPVPKDAAAAAGLTLNWPASISAEAAAVLNHAVGEARRRNHRETTPLHVAAAALAHPSFSALLLNRGPISSPSALHELLWRRLELCFAVALDRLYGRVRICPLQEHFVPVISKSLTAALSRAQPKPSEAAEIKLEELICSILGDQMVVRVLSEAGFSSAAAKVRIKLLGAPKSTRDGLTSAAVDPNNQRLQLETEKEVNRAVNVLLRGTKRNPILVGESGPYRVARELLRRLEDEEIEYEMLKNVQVIDLEKEFPLEVAATCAKIMFLCRIIQSSERNLSPGGVIIHLGDLKWLVKAPLEFAEDCSEQLAVAMQWAMQKVGTLLKKIREGMGGGRIWLIGTASCETYMRCQGRHPDVEDCWDLHPLLNAADSTLSGMASILRQDNVAKQRHHDDVVKPVDDISRAEKIPFPGSRSESVMEKDELWGRLEGRELRDGMLHLKGGVDARIGNVDSGGKVSMVGPTTQETNSRSNILDHTMANHWNLQPVPITVGAPLSVMLPSNTGRRRFETGNHDQVTCVPEQMSSMTSLMPSAILNIVSRDDLGQYYSPQLPPKALSSNPYRTQLLVHLILPNFTNTSSVKQFQSGGFFKYLVNLKLMDLSDSSLTRLPETSAAQKLEILNLSGCVHLLDVLSIHQLSKLQQVKLRGCISVRRLPSLCNLRLLKILDLSNCSRLNKLPPSMGHLSGLISLDLTNCRQLERLPGSIFKLKLLETFSIAGCSCLMKRLTIGEKQAIPSGSSTLFSKTCGTEAKIISHQTSQIEMKFIPPQPEAMEWDVTLTGSHTTPQKQPESVTKVPTFIHSKTKKQLGLTKPKHIRTSFKPQQGRVQVFSISTSPQDFREAVEALTAGGCPSFLSTLAGKKKDALRDYLTMSLEHIHFLPDGFLSIETVVHSLLGKHRASLSLNEQIALQAIKHSLAELSRSFPGIVMSMKNAEAEKTVLVAKSMEVEARLAFGEQELASVEAEFSKVLEEEEILDAEIHSLIAKKLEMIGARVGLNN</sequence>
<dbReference type="SUPFAM" id="SSF52058">
    <property type="entry name" value="L domain-like"/>
    <property type="match status" value="1"/>
</dbReference>
<protein>
    <recommendedName>
        <fullName evidence="3">SMAX1-like nucleotide binding domain-containing protein</fullName>
    </recommendedName>
</protein>
<dbReference type="InterPro" id="IPR032675">
    <property type="entry name" value="LRR_dom_sf"/>
</dbReference>
<dbReference type="Gene3D" id="3.80.10.10">
    <property type="entry name" value="Ribonuclease Inhibitor"/>
    <property type="match status" value="1"/>
</dbReference>
<keyword evidence="5" id="KW-1185">Reference proteome</keyword>
<dbReference type="Proteomes" id="UP001154282">
    <property type="component" value="Unassembled WGS sequence"/>
</dbReference>
<evidence type="ECO:0000313" key="5">
    <source>
        <dbReference type="Proteomes" id="UP001154282"/>
    </source>
</evidence>
<dbReference type="Gene3D" id="3.40.50.300">
    <property type="entry name" value="P-loop containing nucleotide triphosphate hydrolases"/>
    <property type="match status" value="1"/>
</dbReference>